<evidence type="ECO:0000256" key="6">
    <source>
        <dbReference type="ARBA" id="ARBA00022989"/>
    </source>
</evidence>
<dbReference type="Proteomes" id="UP000249495">
    <property type="component" value="Chromosome 1"/>
</dbReference>
<gene>
    <name evidence="11" type="primary">yheH_1</name>
    <name evidence="11" type="ORF">NCTC12278_00490</name>
</gene>
<feature type="transmembrane region" description="Helical" evidence="8">
    <location>
        <begin position="139"/>
        <end position="158"/>
    </location>
</feature>
<evidence type="ECO:0000313" key="12">
    <source>
        <dbReference type="Proteomes" id="UP000249495"/>
    </source>
</evidence>
<dbReference type="PANTHER" id="PTHR43394:SF1">
    <property type="entry name" value="ATP-BINDING CASSETTE SUB-FAMILY B MEMBER 10, MITOCHONDRIAL"/>
    <property type="match status" value="1"/>
</dbReference>
<feature type="transmembrane region" description="Helical" evidence="8">
    <location>
        <begin position="258"/>
        <end position="286"/>
    </location>
</feature>
<dbReference type="InterPro" id="IPR039421">
    <property type="entry name" value="Type_1_exporter"/>
</dbReference>
<dbReference type="GO" id="GO:0005524">
    <property type="term" value="F:ATP binding"/>
    <property type="evidence" value="ECO:0007669"/>
    <property type="project" value="UniProtKB-KW"/>
</dbReference>
<keyword evidence="2" id="KW-0813">Transport</keyword>
<evidence type="ECO:0000313" key="11">
    <source>
        <dbReference type="EMBL" id="SQF39632.1"/>
    </source>
</evidence>
<dbReference type="Pfam" id="PF00664">
    <property type="entry name" value="ABC_membrane"/>
    <property type="match status" value="1"/>
</dbReference>
<dbReference type="PROSITE" id="PS50929">
    <property type="entry name" value="ABC_TM1F"/>
    <property type="match status" value="1"/>
</dbReference>
<dbReference type="FunFam" id="3.40.50.300:FF:000287">
    <property type="entry name" value="Multidrug ABC transporter ATP-binding protein"/>
    <property type="match status" value="1"/>
</dbReference>
<keyword evidence="4" id="KW-0547">Nucleotide-binding</keyword>
<evidence type="ECO:0000256" key="4">
    <source>
        <dbReference type="ARBA" id="ARBA00022741"/>
    </source>
</evidence>
<dbReference type="SUPFAM" id="SSF52540">
    <property type="entry name" value="P-loop containing nucleoside triphosphate hydrolases"/>
    <property type="match status" value="1"/>
</dbReference>
<feature type="domain" description="ABC transmembrane type-1" evidence="10">
    <location>
        <begin position="26"/>
        <end position="308"/>
    </location>
</feature>
<evidence type="ECO:0000256" key="5">
    <source>
        <dbReference type="ARBA" id="ARBA00022840"/>
    </source>
</evidence>
<evidence type="ECO:0000256" key="7">
    <source>
        <dbReference type="ARBA" id="ARBA00023136"/>
    </source>
</evidence>
<evidence type="ECO:0000259" key="10">
    <source>
        <dbReference type="PROSITE" id="PS50929"/>
    </source>
</evidence>
<keyword evidence="6 8" id="KW-1133">Transmembrane helix</keyword>
<comment type="subcellular location">
    <subcellularLocation>
        <location evidence="1">Cell membrane</location>
        <topology evidence="1">Multi-pass membrane protein</topology>
    </subcellularLocation>
</comment>
<dbReference type="InterPro" id="IPR036640">
    <property type="entry name" value="ABC1_TM_sf"/>
</dbReference>
<dbReference type="InterPro" id="IPR003593">
    <property type="entry name" value="AAA+_ATPase"/>
</dbReference>
<dbReference type="PROSITE" id="PS50893">
    <property type="entry name" value="ABC_TRANSPORTER_2"/>
    <property type="match status" value="1"/>
</dbReference>
<sequence length="586" mass="66643">MENNQRQGRVFLRLMSYLRPYKFLTFLALSFLLLTTVIKSLIPLVASHFIDRYLTDMNQKAAMLLVGYYLLFVLQTILQYFGSLFFARVSFSVVRDIRRDAFANMERLGMSYFDKTPAGSIVSRLTNDTESISEMFSGILSSFISAIFIFSVTLYTMLVLNYQLTFLVALFLPFIFLLVNLYRKKSVSVISKTRSLLSDINSHLAESIEGIRIIQAFRQEERLKEAFEEVNEEHFQYANRSMALDSLFLRPAMSLLKLLAYAVLMAYFGFSWQTIGISAGLMYAFIQYVNRLFDPLIEVTQNFSTLQTSMVSAGRVFDLIDEQAYEPKQLSSNAKVSTGHIAFNNVSFSYDGQHQILDNISFEVKQGETIAFVGPTGSGKSSIINVFMRFYEFQSGQVLLDGIDIRQYSQEELRRTIGLVLQEPFLYHGTVASNIRMYQDLTDEEVEAAAKFVDADPFIQKLPHKYDEPVSERGSSFSTGERQLLAFARTIASQPKILILDEATANIDSATEQLVQASLEKMRRGRTTIAIAHRLSTIQDANCIYVLDKGKIIESGNHEDLLALKGTYYRMYQLQAGMMKKDSALI</sequence>
<dbReference type="RefSeq" id="WP_018029357.1">
    <property type="nucleotide sequence ID" value="NZ_LS483343.1"/>
</dbReference>
<protein>
    <submittedName>
        <fullName evidence="11">ABC transporter ATP-binding protein</fullName>
        <ecNumber evidence="11">3.6.3.-</ecNumber>
    </submittedName>
</protein>
<dbReference type="GO" id="GO:0005886">
    <property type="term" value="C:plasma membrane"/>
    <property type="evidence" value="ECO:0007669"/>
    <property type="project" value="UniProtKB-SubCell"/>
</dbReference>
<dbReference type="SMART" id="SM00382">
    <property type="entry name" value="AAA"/>
    <property type="match status" value="1"/>
</dbReference>
<dbReference type="OrthoDB" id="9770415at2"/>
<evidence type="ECO:0000259" key="9">
    <source>
        <dbReference type="PROSITE" id="PS50893"/>
    </source>
</evidence>
<keyword evidence="5 11" id="KW-0067">ATP-binding</keyword>
<dbReference type="Gene3D" id="1.20.1560.10">
    <property type="entry name" value="ABC transporter type 1, transmembrane domain"/>
    <property type="match status" value="1"/>
</dbReference>
<dbReference type="InterPro" id="IPR003439">
    <property type="entry name" value="ABC_transporter-like_ATP-bd"/>
</dbReference>
<dbReference type="Pfam" id="PF00005">
    <property type="entry name" value="ABC_tran"/>
    <property type="match status" value="1"/>
</dbReference>
<reference evidence="11 12" key="1">
    <citation type="submission" date="2018-06" db="EMBL/GenBank/DDBJ databases">
        <authorList>
            <consortium name="Pathogen Informatics"/>
            <person name="Doyle S."/>
        </authorList>
    </citation>
    <scope>NUCLEOTIDE SEQUENCE [LARGE SCALE GENOMIC DNA]</scope>
    <source>
        <strain evidence="11 12">NCTC12278</strain>
    </source>
</reference>
<dbReference type="AlphaFoldDB" id="A0A2X3XYV6"/>
<organism evidence="11 12">
    <name type="scientific">Streptococcus ferus</name>
    <dbReference type="NCBI Taxonomy" id="1345"/>
    <lineage>
        <taxon>Bacteria</taxon>
        <taxon>Bacillati</taxon>
        <taxon>Bacillota</taxon>
        <taxon>Bacilli</taxon>
        <taxon>Lactobacillales</taxon>
        <taxon>Streptococcaceae</taxon>
        <taxon>Streptococcus</taxon>
    </lineage>
</organism>
<dbReference type="CDD" id="cd18544">
    <property type="entry name" value="ABC_6TM_TmrA_like"/>
    <property type="match status" value="1"/>
</dbReference>
<proteinExistence type="predicted"/>
<dbReference type="InterPro" id="IPR027417">
    <property type="entry name" value="P-loop_NTPase"/>
</dbReference>
<dbReference type="STRING" id="1123303.GCA_000372425_00025"/>
<dbReference type="PANTHER" id="PTHR43394">
    <property type="entry name" value="ATP-DEPENDENT PERMEASE MDL1, MITOCHONDRIAL"/>
    <property type="match status" value="1"/>
</dbReference>
<accession>A0A2X3XYV6</accession>
<dbReference type="Gene3D" id="3.40.50.300">
    <property type="entry name" value="P-loop containing nucleotide triphosphate hydrolases"/>
    <property type="match status" value="1"/>
</dbReference>
<feature type="transmembrane region" description="Helical" evidence="8">
    <location>
        <begin position="164"/>
        <end position="182"/>
    </location>
</feature>
<dbReference type="EMBL" id="LS483343">
    <property type="protein sequence ID" value="SQF39632.1"/>
    <property type="molecule type" value="Genomic_DNA"/>
</dbReference>
<evidence type="ECO:0000256" key="1">
    <source>
        <dbReference type="ARBA" id="ARBA00004651"/>
    </source>
</evidence>
<evidence type="ECO:0000256" key="3">
    <source>
        <dbReference type="ARBA" id="ARBA00022692"/>
    </source>
</evidence>
<keyword evidence="12" id="KW-1185">Reference proteome</keyword>
<dbReference type="SUPFAM" id="SSF90123">
    <property type="entry name" value="ABC transporter transmembrane region"/>
    <property type="match status" value="1"/>
</dbReference>
<feature type="domain" description="ABC transporter" evidence="9">
    <location>
        <begin position="341"/>
        <end position="574"/>
    </location>
</feature>
<keyword evidence="7 8" id="KW-0472">Membrane</keyword>
<dbReference type="InterPro" id="IPR011527">
    <property type="entry name" value="ABC1_TM_dom"/>
</dbReference>
<dbReference type="GO" id="GO:0015421">
    <property type="term" value="F:ABC-type oligopeptide transporter activity"/>
    <property type="evidence" value="ECO:0007669"/>
    <property type="project" value="TreeGrafter"/>
</dbReference>
<name>A0A2X3XYV6_9STRE</name>
<dbReference type="EC" id="3.6.3.-" evidence="11"/>
<keyword evidence="3 8" id="KW-0812">Transmembrane</keyword>
<keyword evidence="11" id="KW-0378">Hydrolase</keyword>
<evidence type="ECO:0000256" key="8">
    <source>
        <dbReference type="SAM" id="Phobius"/>
    </source>
</evidence>
<evidence type="ECO:0000256" key="2">
    <source>
        <dbReference type="ARBA" id="ARBA00022448"/>
    </source>
</evidence>
<dbReference type="KEGG" id="sfer:NCTC12278_00490"/>
<feature type="transmembrane region" description="Helical" evidence="8">
    <location>
        <begin position="21"/>
        <end position="46"/>
    </location>
</feature>
<dbReference type="GO" id="GO:0016887">
    <property type="term" value="F:ATP hydrolysis activity"/>
    <property type="evidence" value="ECO:0007669"/>
    <property type="project" value="InterPro"/>
</dbReference>
<feature type="transmembrane region" description="Helical" evidence="8">
    <location>
        <begin position="66"/>
        <end position="89"/>
    </location>
</feature>
<dbReference type="CDD" id="cd03254">
    <property type="entry name" value="ABCC_Glucan_exporter_like"/>
    <property type="match status" value="1"/>
</dbReference>